<dbReference type="AlphaFoldDB" id="A0A1Y2HHR4"/>
<dbReference type="GO" id="GO:0007264">
    <property type="term" value="P:small GTPase-mediated signal transduction"/>
    <property type="evidence" value="ECO:0007669"/>
    <property type="project" value="InterPro"/>
</dbReference>
<dbReference type="SUPFAM" id="SSF51316">
    <property type="entry name" value="Mss4-like"/>
    <property type="match status" value="1"/>
</dbReference>
<keyword evidence="5" id="KW-1185">Reference proteome</keyword>
<keyword evidence="1" id="KW-0813">Transport</keyword>
<proteinExistence type="predicted"/>
<reference evidence="4 5" key="1">
    <citation type="submission" date="2016-07" db="EMBL/GenBank/DDBJ databases">
        <title>Pervasive Adenine N6-methylation of Active Genes in Fungi.</title>
        <authorList>
            <consortium name="DOE Joint Genome Institute"/>
            <person name="Mondo S.J."/>
            <person name="Dannebaum R.O."/>
            <person name="Kuo R.C."/>
            <person name="Labutti K."/>
            <person name="Haridas S."/>
            <person name="Kuo A."/>
            <person name="Salamov A."/>
            <person name="Ahrendt S.R."/>
            <person name="Lipzen A."/>
            <person name="Sullivan W."/>
            <person name="Andreopoulos W.B."/>
            <person name="Clum A."/>
            <person name="Lindquist E."/>
            <person name="Daum C."/>
            <person name="Ramamoorthy G.K."/>
            <person name="Gryganskyi A."/>
            <person name="Culley D."/>
            <person name="Magnuson J.K."/>
            <person name="James T.Y."/>
            <person name="O'Malley M.A."/>
            <person name="Stajich J.E."/>
            <person name="Spatafora J.W."/>
            <person name="Visel A."/>
            <person name="Grigoriev I.V."/>
        </authorList>
    </citation>
    <scope>NUCLEOTIDE SEQUENCE [LARGE SCALE GENOMIC DNA]</scope>
    <source>
        <strain evidence="4 5">PL171</strain>
    </source>
</reference>
<dbReference type="EMBL" id="MCFL01000044">
    <property type="protein sequence ID" value="ORZ32622.1"/>
    <property type="molecule type" value="Genomic_DNA"/>
</dbReference>
<dbReference type="STRING" id="765915.A0A1Y2HHR4"/>
<dbReference type="Gene3D" id="2.170.150.10">
    <property type="entry name" value="Metal Binding Protein, Guanine Nucleotide Exchange Factor, Chain A"/>
    <property type="match status" value="1"/>
</dbReference>
<dbReference type="PANTHER" id="PTHR13276:SF0">
    <property type="entry name" value="GUANINE NUCLEOTIDE EXCHANGE FACTOR MSS4"/>
    <property type="match status" value="1"/>
</dbReference>
<keyword evidence="3" id="KW-0653">Protein transport</keyword>
<dbReference type="PANTHER" id="PTHR13276">
    <property type="entry name" value="GUANINE NUCLEOTIDE EXCHANGE FACTOR MSS4"/>
    <property type="match status" value="1"/>
</dbReference>
<dbReference type="InterPro" id="IPR011323">
    <property type="entry name" value="Mss4/transl-control_tumour"/>
</dbReference>
<keyword evidence="2" id="KW-0344">Guanine-nucleotide releasing factor</keyword>
<evidence type="ECO:0000256" key="2">
    <source>
        <dbReference type="ARBA" id="ARBA00022658"/>
    </source>
</evidence>
<dbReference type="GO" id="GO:0016020">
    <property type="term" value="C:membrane"/>
    <property type="evidence" value="ECO:0007669"/>
    <property type="project" value="TreeGrafter"/>
</dbReference>
<evidence type="ECO:0000313" key="5">
    <source>
        <dbReference type="Proteomes" id="UP000193411"/>
    </source>
</evidence>
<dbReference type="OrthoDB" id="30840at2759"/>
<organism evidence="4 5">
    <name type="scientific">Catenaria anguillulae PL171</name>
    <dbReference type="NCBI Taxonomy" id="765915"/>
    <lineage>
        <taxon>Eukaryota</taxon>
        <taxon>Fungi</taxon>
        <taxon>Fungi incertae sedis</taxon>
        <taxon>Blastocladiomycota</taxon>
        <taxon>Blastocladiomycetes</taxon>
        <taxon>Blastocladiales</taxon>
        <taxon>Catenariaceae</taxon>
        <taxon>Catenaria</taxon>
    </lineage>
</organism>
<dbReference type="GO" id="GO:0015031">
    <property type="term" value="P:protein transport"/>
    <property type="evidence" value="ECO:0007669"/>
    <property type="project" value="UniProtKB-KW"/>
</dbReference>
<dbReference type="InterPro" id="IPR007515">
    <property type="entry name" value="Mss4"/>
</dbReference>
<protein>
    <submittedName>
        <fullName evidence="4">Mss4-like protein</fullName>
    </submittedName>
</protein>
<dbReference type="Proteomes" id="UP000193411">
    <property type="component" value="Unassembled WGS sequence"/>
</dbReference>
<dbReference type="GO" id="GO:0005829">
    <property type="term" value="C:cytosol"/>
    <property type="evidence" value="ECO:0007669"/>
    <property type="project" value="TreeGrafter"/>
</dbReference>
<name>A0A1Y2HHR4_9FUNG</name>
<evidence type="ECO:0000313" key="4">
    <source>
        <dbReference type="EMBL" id="ORZ32622.1"/>
    </source>
</evidence>
<evidence type="ECO:0000256" key="1">
    <source>
        <dbReference type="ARBA" id="ARBA00022448"/>
    </source>
</evidence>
<dbReference type="GO" id="GO:0005085">
    <property type="term" value="F:guanyl-nucleotide exchange factor activity"/>
    <property type="evidence" value="ECO:0007669"/>
    <property type="project" value="UniProtKB-KW"/>
</dbReference>
<dbReference type="InterPro" id="IPR011057">
    <property type="entry name" value="Mss4-like_sf"/>
</dbReference>
<accession>A0A1Y2HHR4</accession>
<dbReference type="GO" id="GO:0006892">
    <property type="term" value="P:post-Golgi vesicle-mediated transport"/>
    <property type="evidence" value="ECO:0007669"/>
    <property type="project" value="TreeGrafter"/>
</dbReference>
<dbReference type="PROSITE" id="PS51796">
    <property type="entry name" value="MSS4"/>
    <property type="match status" value="1"/>
</dbReference>
<dbReference type="Pfam" id="PF04421">
    <property type="entry name" value="Mss4"/>
    <property type="match status" value="1"/>
</dbReference>
<sequence length="158" mass="17606">MTASQTSTPMHLEHRASIAEESMPLITGDGLNTYRIYCPNPLCKCLILREKHGRHVRQPAKFDMPSMPQTQAQSVPAPSVQADQGEADFFEIKDMMSFENIGFSKTVHQSVKFLSCADCDLGPLGYQEVGPDAYKGCFLHMDRVRYLVPSTARPPANE</sequence>
<gene>
    <name evidence="4" type="ORF">BCR44DRAFT_45581</name>
</gene>
<evidence type="ECO:0000256" key="3">
    <source>
        <dbReference type="ARBA" id="ARBA00022927"/>
    </source>
</evidence>
<comment type="caution">
    <text evidence="4">The sequence shown here is derived from an EMBL/GenBank/DDBJ whole genome shotgun (WGS) entry which is preliminary data.</text>
</comment>
<dbReference type="GO" id="GO:0008270">
    <property type="term" value="F:zinc ion binding"/>
    <property type="evidence" value="ECO:0007669"/>
    <property type="project" value="TreeGrafter"/>
</dbReference>